<feature type="transmembrane region" description="Helical" evidence="7">
    <location>
        <begin position="36"/>
        <end position="56"/>
    </location>
</feature>
<reference evidence="9" key="1">
    <citation type="journal article" date="2019" name="Int. J. Syst. Evol. Microbiol.">
        <title>The Global Catalogue of Microorganisms (GCM) 10K type strain sequencing project: providing services to taxonomists for standard genome sequencing and annotation.</title>
        <authorList>
            <consortium name="The Broad Institute Genomics Platform"/>
            <consortium name="The Broad Institute Genome Sequencing Center for Infectious Disease"/>
            <person name="Wu L."/>
            <person name="Ma J."/>
        </authorList>
    </citation>
    <scope>NUCLEOTIDE SEQUENCE [LARGE SCALE GENOMIC DNA]</scope>
    <source>
        <strain evidence="9">DT43</strain>
    </source>
</reference>
<gene>
    <name evidence="8" type="ORF">ACFPH6_29750</name>
</gene>
<feature type="region of interest" description="Disordered" evidence="6">
    <location>
        <begin position="1"/>
        <end position="24"/>
    </location>
</feature>
<feature type="transmembrane region" description="Helical" evidence="7">
    <location>
        <begin position="178"/>
        <end position="204"/>
    </location>
</feature>
<evidence type="ECO:0000256" key="1">
    <source>
        <dbReference type="ARBA" id="ARBA00004651"/>
    </source>
</evidence>
<keyword evidence="4 7" id="KW-1133">Transmembrane helix</keyword>
<keyword evidence="5 7" id="KW-0472">Membrane</keyword>
<evidence type="ECO:0000256" key="2">
    <source>
        <dbReference type="ARBA" id="ARBA00022475"/>
    </source>
</evidence>
<feature type="transmembrane region" description="Helical" evidence="7">
    <location>
        <begin position="68"/>
        <end position="86"/>
    </location>
</feature>
<feature type="transmembrane region" description="Helical" evidence="7">
    <location>
        <begin position="148"/>
        <end position="166"/>
    </location>
</feature>
<keyword evidence="2" id="KW-1003">Cell membrane</keyword>
<comment type="caution">
    <text evidence="8">The sequence shown here is derived from an EMBL/GenBank/DDBJ whole genome shotgun (WGS) entry which is preliminary data.</text>
</comment>
<name>A0ABV8YTR6_9ACTN</name>
<feature type="transmembrane region" description="Helical" evidence="7">
    <location>
        <begin position="270"/>
        <end position="303"/>
    </location>
</feature>
<dbReference type="InterPro" id="IPR001851">
    <property type="entry name" value="ABC_transp_permease"/>
</dbReference>
<organism evidence="8 9">
    <name type="scientific">Streptomyces xiangluensis</name>
    <dbReference type="NCBI Taxonomy" id="2665720"/>
    <lineage>
        <taxon>Bacteria</taxon>
        <taxon>Bacillati</taxon>
        <taxon>Actinomycetota</taxon>
        <taxon>Actinomycetes</taxon>
        <taxon>Kitasatosporales</taxon>
        <taxon>Streptomycetaceae</taxon>
        <taxon>Streptomyces</taxon>
    </lineage>
</organism>
<evidence type="ECO:0000256" key="5">
    <source>
        <dbReference type="ARBA" id="ARBA00023136"/>
    </source>
</evidence>
<dbReference type="PANTHER" id="PTHR32196">
    <property type="entry name" value="ABC TRANSPORTER PERMEASE PROTEIN YPHD-RELATED-RELATED"/>
    <property type="match status" value="1"/>
</dbReference>
<dbReference type="RefSeq" id="WP_386346636.1">
    <property type="nucleotide sequence ID" value="NZ_JBHSFG010000052.1"/>
</dbReference>
<feature type="transmembrane region" description="Helical" evidence="7">
    <location>
        <begin position="315"/>
        <end position="336"/>
    </location>
</feature>
<comment type="subcellular location">
    <subcellularLocation>
        <location evidence="1">Cell membrane</location>
        <topology evidence="1">Multi-pass membrane protein</topology>
    </subcellularLocation>
</comment>
<dbReference type="CDD" id="cd06579">
    <property type="entry name" value="TM_PBP1_transp_AraH_like"/>
    <property type="match status" value="1"/>
</dbReference>
<evidence type="ECO:0000256" key="6">
    <source>
        <dbReference type="SAM" id="MobiDB-lite"/>
    </source>
</evidence>
<accession>A0ABV8YTR6</accession>
<feature type="transmembrane region" description="Helical" evidence="7">
    <location>
        <begin position="120"/>
        <end position="142"/>
    </location>
</feature>
<keyword evidence="9" id="KW-1185">Reference proteome</keyword>
<sequence>MSTTDQTAPPPAPDLGPRTLQTTATAPRRPGLRSLFARHTYLFAVVLAAVLLIANLLKQPGFGGTSQLAALAPLGIAAMASVPAIMSGRGGIDLSISPLMTLSALLYATQLQPNGLGGYVALPVLMVVGALVGTVTGLLVVVGRLQPIVVTLAMFFVLTGLDLKLAPSPTTVSSTWMAGFAGSMGPLPGGLVALAIPAALWLLVTRLTTYGSLLRSVGGNDVTAFTNGVPVGTVRVFAYALGGAMAAVGGLVLIGLASTAEAGTSSAYTLIAIAAVALGGLPLMGGGGGIANALAGAAAIYLLQSLLGVLQVSQTWLQVIYGGLLIGAVLFGAIAARELKEGR</sequence>
<dbReference type="EMBL" id="JBHSFG010000052">
    <property type="protein sequence ID" value="MFC4468667.1"/>
    <property type="molecule type" value="Genomic_DNA"/>
</dbReference>
<keyword evidence="3 7" id="KW-0812">Transmembrane</keyword>
<dbReference type="Proteomes" id="UP001596012">
    <property type="component" value="Unassembled WGS sequence"/>
</dbReference>
<evidence type="ECO:0000256" key="7">
    <source>
        <dbReference type="SAM" id="Phobius"/>
    </source>
</evidence>
<feature type="transmembrane region" description="Helical" evidence="7">
    <location>
        <begin position="236"/>
        <end position="258"/>
    </location>
</feature>
<evidence type="ECO:0000256" key="4">
    <source>
        <dbReference type="ARBA" id="ARBA00022989"/>
    </source>
</evidence>
<evidence type="ECO:0000313" key="8">
    <source>
        <dbReference type="EMBL" id="MFC4468667.1"/>
    </source>
</evidence>
<proteinExistence type="predicted"/>
<protein>
    <submittedName>
        <fullName evidence="8">ABC transporter permease</fullName>
    </submittedName>
</protein>
<evidence type="ECO:0000256" key="3">
    <source>
        <dbReference type="ARBA" id="ARBA00022692"/>
    </source>
</evidence>
<evidence type="ECO:0000313" key="9">
    <source>
        <dbReference type="Proteomes" id="UP001596012"/>
    </source>
</evidence>
<dbReference type="Pfam" id="PF02653">
    <property type="entry name" value="BPD_transp_2"/>
    <property type="match status" value="1"/>
</dbReference>